<reference evidence="7 8" key="1">
    <citation type="submission" date="2020-10" db="EMBL/GenBank/DDBJ databases">
        <authorList>
            <person name="Peeters C."/>
        </authorList>
    </citation>
    <scope>NUCLEOTIDE SEQUENCE [LARGE SCALE GENOMIC DNA]</scope>
    <source>
        <strain evidence="7 8">LMG 28140</strain>
    </source>
</reference>
<dbReference type="Gene3D" id="1.10.1740.10">
    <property type="match status" value="1"/>
</dbReference>
<gene>
    <name evidence="7" type="primary">fliA_2</name>
    <name evidence="7" type="ORF">LMG28140_04714</name>
</gene>
<evidence type="ECO:0000313" key="7">
    <source>
        <dbReference type="EMBL" id="CAD6549140.1"/>
    </source>
</evidence>
<dbReference type="InterPro" id="IPR013324">
    <property type="entry name" value="RNA_pol_sigma_r3/r4-like"/>
</dbReference>
<dbReference type="InterPro" id="IPR000943">
    <property type="entry name" value="RNA_pol_sigma70"/>
</dbReference>
<feature type="domain" description="RNA polymerase sigma-70 region 4" evidence="6">
    <location>
        <begin position="203"/>
        <end position="249"/>
    </location>
</feature>
<dbReference type="SUPFAM" id="SSF88659">
    <property type="entry name" value="Sigma3 and sigma4 domains of RNA polymerase sigma factors"/>
    <property type="match status" value="1"/>
</dbReference>
<dbReference type="Gene3D" id="1.20.140.160">
    <property type="match status" value="1"/>
</dbReference>
<keyword evidence="4" id="KW-0804">Transcription</keyword>
<evidence type="ECO:0000256" key="1">
    <source>
        <dbReference type="ARBA" id="ARBA00023015"/>
    </source>
</evidence>
<dbReference type="NCBIfam" id="TIGR02937">
    <property type="entry name" value="sigma70-ECF"/>
    <property type="match status" value="1"/>
</dbReference>
<keyword evidence="1" id="KW-0805">Transcription regulation</keyword>
<keyword evidence="2" id="KW-0731">Sigma factor</keyword>
<comment type="caution">
    <text evidence="7">The sequence shown here is derived from an EMBL/GenBank/DDBJ whole genome shotgun (WGS) entry which is preliminary data.</text>
</comment>
<evidence type="ECO:0000313" key="8">
    <source>
        <dbReference type="Proteomes" id="UP000598032"/>
    </source>
</evidence>
<dbReference type="PRINTS" id="PR00046">
    <property type="entry name" value="SIGMA70FCT"/>
</dbReference>
<evidence type="ECO:0000256" key="3">
    <source>
        <dbReference type="ARBA" id="ARBA00023125"/>
    </source>
</evidence>
<dbReference type="InterPro" id="IPR014284">
    <property type="entry name" value="RNA_pol_sigma-70_dom"/>
</dbReference>
<evidence type="ECO:0000256" key="4">
    <source>
        <dbReference type="ARBA" id="ARBA00023163"/>
    </source>
</evidence>
<dbReference type="CDD" id="cd06171">
    <property type="entry name" value="Sigma70_r4"/>
    <property type="match status" value="1"/>
</dbReference>
<dbReference type="PANTHER" id="PTHR30385">
    <property type="entry name" value="SIGMA FACTOR F FLAGELLAR"/>
    <property type="match status" value="1"/>
</dbReference>
<sequence length="262" mass="29176">MNVPAEHAHEEDTCHVHAIPSVEEALWTAFDCERSVPAREAIFTHFLPYAQALAAQLYAGRHRDDVEFKDFLQFACIGLLEAIDRFEFKRGVAFRTFCTPRLRGNVLTGIQRLSDGQEQIALRQRVRRERVASLEPTGNANTAGKAPDTFQVLATLAAGLAIGFMLDDTGIVEAATGQPAPYATAYQTVAWRQTREKLHAAVGRLPVRAQKIIRYHYFHGLGFEQIADILGLTKGRISQLHRAALLDLRDLIGNTQHLHITG</sequence>
<keyword evidence="3" id="KW-0238">DNA-binding</keyword>
<dbReference type="EMBL" id="CAJHCP010000010">
    <property type="protein sequence ID" value="CAD6549140.1"/>
    <property type="molecule type" value="Genomic_DNA"/>
</dbReference>
<dbReference type="InterPro" id="IPR007627">
    <property type="entry name" value="RNA_pol_sigma70_r2"/>
</dbReference>
<evidence type="ECO:0000256" key="2">
    <source>
        <dbReference type="ARBA" id="ARBA00023082"/>
    </source>
</evidence>
<protein>
    <submittedName>
        <fullName evidence="7">RNA polymerase sigma factor FliA</fullName>
    </submittedName>
</protein>
<evidence type="ECO:0000259" key="6">
    <source>
        <dbReference type="Pfam" id="PF04545"/>
    </source>
</evidence>
<name>A0ABM8NYC0_9BURK</name>
<dbReference type="Pfam" id="PF04542">
    <property type="entry name" value="Sigma70_r2"/>
    <property type="match status" value="1"/>
</dbReference>
<proteinExistence type="predicted"/>
<accession>A0ABM8NYC0</accession>
<dbReference type="Proteomes" id="UP000598032">
    <property type="component" value="Unassembled WGS sequence"/>
</dbReference>
<dbReference type="Pfam" id="PF04545">
    <property type="entry name" value="Sigma70_r4"/>
    <property type="match status" value="1"/>
</dbReference>
<dbReference type="InterPro" id="IPR013325">
    <property type="entry name" value="RNA_pol_sigma_r2"/>
</dbReference>
<evidence type="ECO:0000259" key="5">
    <source>
        <dbReference type="Pfam" id="PF04542"/>
    </source>
</evidence>
<feature type="domain" description="RNA polymerase sigma-70 region 2" evidence="5">
    <location>
        <begin position="45"/>
        <end position="112"/>
    </location>
</feature>
<keyword evidence="8" id="KW-1185">Reference proteome</keyword>
<dbReference type="InterPro" id="IPR007630">
    <property type="entry name" value="RNA_pol_sigma70_r4"/>
</dbReference>
<dbReference type="SUPFAM" id="SSF88946">
    <property type="entry name" value="Sigma2 domain of RNA polymerase sigma factors"/>
    <property type="match status" value="1"/>
</dbReference>
<organism evidence="7 8">
    <name type="scientific">Paraburkholderia metrosideri</name>
    <dbReference type="NCBI Taxonomy" id="580937"/>
    <lineage>
        <taxon>Bacteria</taxon>
        <taxon>Pseudomonadati</taxon>
        <taxon>Pseudomonadota</taxon>
        <taxon>Betaproteobacteria</taxon>
        <taxon>Burkholderiales</taxon>
        <taxon>Burkholderiaceae</taxon>
        <taxon>Paraburkholderia</taxon>
    </lineage>
</organism>